<dbReference type="GO" id="GO:0003677">
    <property type="term" value="F:DNA binding"/>
    <property type="evidence" value="ECO:0007669"/>
    <property type="project" value="UniProtKB-KW"/>
</dbReference>
<evidence type="ECO:0000256" key="1">
    <source>
        <dbReference type="ARBA" id="ARBA00023015"/>
    </source>
</evidence>
<name>A0A1I3F130_9PLAN</name>
<feature type="domain" description="HTH gntR-type" evidence="4">
    <location>
        <begin position="14"/>
        <end position="81"/>
    </location>
</feature>
<dbReference type="Gene3D" id="1.10.10.10">
    <property type="entry name" value="Winged helix-like DNA-binding domain superfamily/Winged helix DNA-binding domain"/>
    <property type="match status" value="1"/>
</dbReference>
<accession>A0A1I3F130</accession>
<dbReference type="InterPro" id="IPR036390">
    <property type="entry name" value="WH_DNA-bd_sf"/>
</dbReference>
<proteinExistence type="predicted"/>
<dbReference type="PANTHER" id="PTHR43537:SF24">
    <property type="entry name" value="GLUCONATE OPERON TRANSCRIPTIONAL REPRESSOR"/>
    <property type="match status" value="1"/>
</dbReference>
<dbReference type="InterPro" id="IPR000524">
    <property type="entry name" value="Tscrpt_reg_HTH_GntR"/>
</dbReference>
<dbReference type="RefSeq" id="WP_245764539.1">
    <property type="nucleotide sequence ID" value="NZ_FOQD01000005.1"/>
</dbReference>
<dbReference type="Proteomes" id="UP000199518">
    <property type="component" value="Unassembled WGS sequence"/>
</dbReference>
<keyword evidence="2 5" id="KW-0238">DNA-binding</keyword>
<dbReference type="STRING" id="1576369.SAMN05421753_10513"/>
<evidence type="ECO:0000313" key="5">
    <source>
        <dbReference type="EMBL" id="SFI04481.1"/>
    </source>
</evidence>
<dbReference type="PROSITE" id="PS50949">
    <property type="entry name" value="HTH_GNTR"/>
    <property type="match status" value="1"/>
</dbReference>
<organism evidence="5 6">
    <name type="scientific">Planctomicrobium piriforme</name>
    <dbReference type="NCBI Taxonomy" id="1576369"/>
    <lineage>
        <taxon>Bacteria</taxon>
        <taxon>Pseudomonadati</taxon>
        <taxon>Planctomycetota</taxon>
        <taxon>Planctomycetia</taxon>
        <taxon>Planctomycetales</taxon>
        <taxon>Planctomycetaceae</taxon>
        <taxon>Planctomicrobium</taxon>
    </lineage>
</organism>
<dbReference type="EMBL" id="FOQD01000005">
    <property type="protein sequence ID" value="SFI04481.1"/>
    <property type="molecule type" value="Genomic_DNA"/>
</dbReference>
<dbReference type="InterPro" id="IPR008920">
    <property type="entry name" value="TF_FadR/GntR_C"/>
</dbReference>
<evidence type="ECO:0000256" key="3">
    <source>
        <dbReference type="ARBA" id="ARBA00023163"/>
    </source>
</evidence>
<evidence type="ECO:0000313" key="6">
    <source>
        <dbReference type="Proteomes" id="UP000199518"/>
    </source>
</evidence>
<dbReference type="Pfam" id="PF00392">
    <property type="entry name" value="GntR"/>
    <property type="match status" value="1"/>
</dbReference>
<dbReference type="SUPFAM" id="SSF46785">
    <property type="entry name" value="Winged helix' DNA-binding domain"/>
    <property type="match status" value="1"/>
</dbReference>
<keyword evidence="3" id="KW-0804">Transcription</keyword>
<reference evidence="6" key="1">
    <citation type="submission" date="2016-10" db="EMBL/GenBank/DDBJ databases">
        <authorList>
            <person name="Varghese N."/>
            <person name="Submissions S."/>
        </authorList>
    </citation>
    <scope>NUCLEOTIDE SEQUENCE [LARGE SCALE GENOMIC DNA]</scope>
    <source>
        <strain evidence="6">DSM 26348</strain>
    </source>
</reference>
<sequence length="260" mass="28899">MPAAVLTSDALHHGSRRERLVREILSRCFDGKYLPGQRMRVEHLAEEYQMSATPVREALVELAGIGIVDLHANRGAVLRPFGAREVREIVQVRRVLECEATRSACGRIPLSELEDLRLGLEELIAGSRGEEWSAQTRRLDSQLHELIARHCGSERLAYEIGRYSVLYRVLRDTRHERRTARANYSQMEENAEHLAIVNALIAGNHAVAVASMAEHINQSAAALTADLFDAPASSESPPTQRLQTVACPGAHRGSNTRLED</sequence>
<dbReference type="Pfam" id="PF07729">
    <property type="entry name" value="FCD"/>
    <property type="match status" value="1"/>
</dbReference>
<dbReference type="InterPro" id="IPR036388">
    <property type="entry name" value="WH-like_DNA-bd_sf"/>
</dbReference>
<protein>
    <submittedName>
        <fullName evidence="5">DNA-binding transcriptional regulator, GntR family</fullName>
    </submittedName>
</protein>
<gene>
    <name evidence="5" type="ORF">SAMN05421753_10513</name>
</gene>
<dbReference type="InterPro" id="IPR011711">
    <property type="entry name" value="GntR_C"/>
</dbReference>
<dbReference type="SUPFAM" id="SSF48008">
    <property type="entry name" value="GntR ligand-binding domain-like"/>
    <property type="match status" value="1"/>
</dbReference>
<dbReference type="AlphaFoldDB" id="A0A1I3F130"/>
<dbReference type="PANTHER" id="PTHR43537">
    <property type="entry name" value="TRANSCRIPTIONAL REGULATOR, GNTR FAMILY"/>
    <property type="match status" value="1"/>
</dbReference>
<dbReference type="GO" id="GO:0003700">
    <property type="term" value="F:DNA-binding transcription factor activity"/>
    <property type="evidence" value="ECO:0007669"/>
    <property type="project" value="InterPro"/>
</dbReference>
<keyword evidence="1" id="KW-0805">Transcription regulation</keyword>
<dbReference type="SMART" id="SM00895">
    <property type="entry name" value="FCD"/>
    <property type="match status" value="1"/>
</dbReference>
<evidence type="ECO:0000256" key="2">
    <source>
        <dbReference type="ARBA" id="ARBA00023125"/>
    </source>
</evidence>
<dbReference type="SMART" id="SM00345">
    <property type="entry name" value="HTH_GNTR"/>
    <property type="match status" value="1"/>
</dbReference>
<dbReference type="Gene3D" id="1.20.120.530">
    <property type="entry name" value="GntR ligand-binding domain-like"/>
    <property type="match status" value="1"/>
</dbReference>
<evidence type="ECO:0000259" key="4">
    <source>
        <dbReference type="PROSITE" id="PS50949"/>
    </source>
</evidence>
<keyword evidence="6" id="KW-1185">Reference proteome</keyword>